<comment type="caution">
    <text evidence="1">The sequence shown here is derived from an EMBL/GenBank/DDBJ whole genome shotgun (WGS) entry which is preliminary data.</text>
</comment>
<organism evidence="1 2">
    <name type="scientific">Arctium lappa</name>
    <name type="common">Greater burdock</name>
    <name type="synonym">Lappa major</name>
    <dbReference type="NCBI Taxonomy" id="4217"/>
    <lineage>
        <taxon>Eukaryota</taxon>
        <taxon>Viridiplantae</taxon>
        <taxon>Streptophyta</taxon>
        <taxon>Embryophyta</taxon>
        <taxon>Tracheophyta</taxon>
        <taxon>Spermatophyta</taxon>
        <taxon>Magnoliopsida</taxon>
        <taxon>eudicotyledons</taxon>
        <taxon>Gunneridae</taxon>
        <taxon>Pentapetalae</taxon>
        <taxon>asterids</taxon>
        <taxon>campanulids</taxon>
        <taxon>Asterales</taxon>
        <taxon>Asteraceae</taxon>
        <taxon>Carduoideae</taxon>
        <taxon>Cardueae</taxon>
        <taxon>Arctiinae</taxon>
        <taxon>Arctium</taxon>
    </lineage>
</organism>
<accession>A0ACB9A8I1</accession>
<dbReference type="EMBL" id="CM042054">
    <property type="protein sequence ID" value="KAI3706279.1"/>
    <property type="molecule type" value="Genomic_DNA"/>
</dbReference>
<protein>
    <submittedName>
        <fullName evidence="1">Uncharacterized protein</fullName>
    </submittedName>
</protein>
<reference evidence="1 2" key="2">
    <citation type="journal article" date="2022" name="Mol. Ecol. Resour.">
        <title>The genomes of chicory, endive, great burdock and yacon provide insights into Asteraceae paleo-polyploidization history and plant inulin production.</title>
        <authorList>
            <person name="Fan W."/>
            <person name="Wang S."/>
            <person name="Wang H."/>
            <person name="Wang A."/>
            <person name="Jiang F."/>
            <person name="Liu H."/>
            <person name="Zhao H."/>
            <person name="Xu D."/>
            <person name="Zhang Y."/>
        </authorList>
    </citation>
    <scope>NUCLEOTIDE SEQUENCE [LARGE SCALE GENOMIC DNA]</scope>
    <source>
        <strain evidence="2">cv. Niubang</strain>
    </source>
</reference>
<dbReference type="Proteomes" id="UP001055879">
    <property type="component" value="Linkage Group LG08"/>
</dbReference>
<proteinExistence type="predicted"/>
<name>A0ACB9A8I1_ARCLA</name>
<evidence type="ECO:0000313" key="2">
    <source>
        <dbReference type="Proteomes" id="UP001055879"/>
    </source>
</evidence>
<keyword evidence="2" id="KW-1185">Reference proteome</keyword>
<gene>
    <name evidence="1" type="ORF">L6452_23902</name>
</gene>
<reference evidence="2" key="1">
    <citation type="journal article" date="2022" name="Mol. Ecol. Resour.">
        <title>The genomes of chicory, endive, great burdock and yacon provide insights into Asteraceae palaeo-polyploidization history and plant inulin production.</title>
        <authorList>
            <person name="Fan W."/>
            <person name="Wang S."/>
            <person name="Wang H."/>
            <person name="Wang A."/>
            <person name="Jiang F."/>
            <person name="Liu H."/>
            <person name="Zhao H."/>
            <person name="Xu D."/>
            <person name="Zhang Y."/>
        </authorList>
    </citation>
    <scope>NUCLEOTIDE SEQUENCE [LARGE SCALE GENOMIC DNA]</scope>
    <source>
        <strain evidence="2">cv. Niubang</strain>
    </source>
</reference>
<sequence>MAECSSILESRTPNTSSDDSIINSIQETINTHLGLLPECTKDNQQPHEVNSSTSLQESVSNDETHLTNLINSPQIEAIEEIKEEQNVKKERKKEKQPRKKGKGLKKQNVNSSGGVGLIHNFVRQNVCDCDKRGGRERVRYSMKDMEALRYEGMEEQKKKWVEIYCGFGPVVAKEYDGLCGSRHGDDEKENYVNFDPRPRKKGDAAGFLGNEADNVGVEMQNMKQVDHVSGVNGNDLDGGVEDYYEDEDSDTELFSIQRPAFLVTGEPDFDSGPPQDGLEYLRRVRWEAEHIPKVKVAKVERNVLNKEQTVYLPNIPEIAACPEHIMPSKEWEDVFLADFAELRLALSQDESSTSAFSGKIESIPLAQSIVESVIQENLDFCQTDDGTNAIQENHDFCETEEDHKTANCDWPSLRTILEMEPVARVSMLRKRITSMETMSSLCRNDCAWLFALCAAIDTPLDADTSASLRCLLRKCATLRAQKSGLDDEVIMLNILATISGQYFGQAENKLV</sequence>
<evidence type="ECO:0000313" key="1">
    <source>
        <dbReference type="EMBL" id="KAI3706279.1"/>
    </source>
</evidence>